<dbReference type="PANTHER" id="PTHR43520:SF8">
    <property type="entry name" value="P-TYPE CU(+) TRANSPORTER"/>
    <property type="match status" value="1"/>
</dbReference>
<dbReference type="FunFam" id="3.30.70.100:FF:000005">
    <property type="entry name" value="Copper-exporting P-type ATPase A"/>
    <property type="match status" value="2"/>
</dbReference>
<keyword evidence="8" id="KW-0677">Repeat</keyword>
<dbReference type="NCBIfam" id="TIGR01511">
    <property type="entry name" value="ATPase-IB1_Cu"/>
    <property type="match status" value="1"/>
</dbReference>
<dbReference type="GO" id="GO:0005524">
    <property type="term" value="F:ATP binding"/>
    <property type="evidence" value="ECO:0007669"/>
    <property type="project" value="UniProtKB-UniRule"/>
</dbReference>
<evidence type="ECO:0000256" key="14">
    <source>
        <dbReference type="ARBA" id="ARBA00022989"/>
    </source>
</evidence>
<evidence type="ECO:0000256" key="4">
    <source>
        <dbReference type="ARBA" id="ARBA00015102"/>
    </source>
</evidence>
<dbReference type="FunFam" id="2.70.150.10:FF:000002">
    <property type="entry name" value="Copper-transporting ATPase 1, putative"/>
    <property type="match status" value="1"/>
</dbReference>
<keyword evidence="17 21" id="KW-0472">Membrane</keyword>
<keyword evidence="13" id="KW-1278">Translocase</keyword>
<evidence type="ECO:0000313" key="23">
    <source>
        <dbReference type="EMBL" id="OCL26535.1"/>
    </source>
</evidence>
<keyword evidence="6 21" id="KW-0812">Transmembrane</keyword>
<keyword evidence="15" id="KW-0186">Copper</keyword>
<reference evidence="23 24" key="2">
    <citation type="submission" date="2016-08" db="EMBL/GenBank/DDBJ databases">
        <title>Orenia metallireducens sp. nov. strain Z6, a Novel Metal-reducing Firmicute from the Deep Subsurface.</title>
        <authorList>
            <person name="Maxim B.I."/>
            <person name="Kenneth K."/>
            <person name="Flynn T.M."/>
            <person name="Oloughlin E.J."/>
            <person name="Locke R.A."/>
            <person name="Weber J.R."/>
            <person name="Egan S.M."/>
            <person name="Mackie R.I."/>
            <person name="Cann I.K."/>
        </authorList>
    </citation>
    <scope>NUCLEOTIDE SEQUENCE [LARGE SCALE GENOMIC DNA]</scope>
    <source>
        <strain evidence="23 24">Z6</strain>
    </source>
</reference>
<evidence type="ECO:0000256" key="17">
    <source>
        <dbReference type="ARBA" id="ARBA00023136"/>
    </source>
</evidence>
<comment type="caution">
    <text evidence="23">The sequence shown here is derived from an EMBL/GenBank/DDBJ whole genome shotgun (WGS) entry which is preliminary data.</text>
</comment>
<dbReference type="PROSITE" id="PS00154">
    <property type="entry name" value="ATPASE_E1_E2"/>
    <property type="match status" value="1"/>
</dbReference>
<dbReference type="GO" id="GO:0140581">
    <property type="term" value="F:P-type monovalent copper transporter activity"/>
    <property type="evidence" value="ECO:0007669"/>
    <property type="project" value="UniProtKB-EC"/>
</dbReference>
<dbReference type="PRINTS" id="PR00942">
    <property type="entry name" value="CUATPASEI"/>
</dbReference>
<dbReference type="InterPro" id="IPR059000">
    <property type="entry name" value="ATPase_P-type_domA"/>
</dbReference>
<organism evidence="23 24">
    <name type="scientific">Orenia metallireducens</name>
    <dbReference type="NCBI Taxonomy" id="1413210"/>
    <lineage>
        <taxon>Bacteria</taxon>
        <taxon>Bacillati</taxon>
        <taxon>Bacillota</taxon>
        <taxon>Clostridia</taxon>
        <taxon>Halanaerobiales</taxon>
        <taxon>Halobacteroidaceae</taxon>
        <taxon>Orenia</taxon>
    </lineage>
</organism>
<dbReference type="InterPro" id="IPR018303">
    <property type="entry name" value="ATPase_P-typ_P_site"/>
</dbReference>
<evidence type="ECO:0000256" key="3">
    <source>
        <dbReference type="ARBA" id="ARBA00012517"/>
    </source>
</evidence>
<dbReference type="PROSITE" id="PS01047">
    <property type="entry name" value="HMA_1"/>
    <property type="match status" value="2"/>
</dbReference>
<evidence type="ECO:0000256" key="2">
    <source>
        <dbReference type="ARBA" id="ARBA00006024"/>
    </source>
</evidence>
<dbReference type="GO" id="GO:0055070">
    <property type="term" value="P:copper ion homeostasis"/>
    <property type="evidence" value="ECO:0007669"/>
    <property type="project" value="TreeGrafter"/>
</dbReference>
<evidence type="ECO:0000256" key="16">
    <source>
        <dbReference type="ARBA" id="ARBA00023065"/>
    </source>
</evidence>
<dbReference type="Gene3D" id="3.30.70.100">
    <property type="match status" value="3"/>
</dbReference>
<protein>
    <recommendedName>
        <fullName evidence="4">Copper-exporting P-type ATPase</fullName>
        <ecNumber evidence="3">7.2.2.8</ecNumber>
    </recommendedName>
    <alternativeName>
        <fullName evidence="18">Copper-exporting P-type ATPase A</fullName>
    </alternativeName>
    <alternativeName>
        <fullName evidence="19">Cu(+)-exporting ATPase</fullName>
    </alternativeName>
</protein>
<dbReference type="InterPro" id="IPR023298">
    <property type="entry name" value="ATPase_P-typ_TM_dom_sf"/>
</dbReference>
<proteinExistence type="inferred from homology"/>
<evidence type="ECO:0000256" key="9">
    <source>
        <dbReference type="ARBA" id="ARBA00022741"/>
    </source>
</evidence>
<feature type="domain" description="HMA" evidence="22">
    <location>
        <begin position="845"/>
        <end position="910"/>
    </location>
</feature>
<dbReference type="SUPFAM" id="SSF81665">
    <property type="entry name" value="Calcium ATPase, transmembrane domain M"/>
    <property type="match status" value="1"/>
</dbReference>
<dbReference type="Pfam" id="PF00702">
    <property type="entry name" value="Hydrolase"/>
    <property type="match status" value="1"/>
</dbReference>
<evidence type="ECO:0000256" key="13">
    <source>
        <dbReference type="ARBA" id="ARBA00022967"/>
    </source>
</evidence>
<comment type="subcellular location">
    <subcellularLocation>
        <location evidence="1">Cell membrane</location>
        <topology evidence="1">Multi-pass membrane protein</topology>
    </subcellularLocation>
</comment>
<dbReference type="InterPro" id="IPR023299">
    <property type="entry name" value="ATPase_P-typ_cyto_dom_N"/>
</dbReference>
<evidence type="ECO:0000256" key="5">
    <source>
        <dbReference type="ARBA" id="ARBA00022448"/>
    </source>
</evidence>
<feature type="transmembrane region" description="Helical" evidence="21">
    <location>
        <begin position="453"/>
        <end position="475"/>
    </location>
</feature>
<dbReference type="Proteomes" id="UP000093514">
    <property type="component" value="Unassembled WGS sequence"/>
</dbReference>
<dbReference type="Gene3D" id="3.40.50.1000">
    <property type="entry name" value="HAD superfamily/HAD-like"/>
    <property type="match status" value="1"/>
</dbReference>
<evidence type="ECO:0000256" key="19">
    <source>
        <dbReference type="ARBA" id="ARBA00033239"/>
    </source>
</evidence>
<keyword evidence="24" id="KW-1185">Reference proteome</keyword>
<dbReference type="PRINTS" id="PR00119">
    <property type="entry name" value="CATATPASE"/>
</dbReference>
<dbReference type="EC" id="7.2.2.8" evidence="3"/>
<dbReference type="RefSeq" id="WP_068718462.1">
    <property type="nucleotide sequence ID" value="NZ_LWDV01000009.1"/>
</dbReference>
<evidence type="ECO:0000256" key="21">
    <source>
        <dbReference type="RuleBase" id="RU362081"/>
    </source>
</evidence>
<dbReference type="NCBIfam" id="TIGR01494">
    <property type="entry name" value="ATPase_P-type"/>
    <property type="match status" value="1"/>
</dbReference>
<dbReference type="Gene3D" id="3.40.1110.10">
    <property type="entry name" value="Calcium-transporting ATPase, cytoplasmic domain N"/>
    <property type="match status" value="2"/>
</dbReference>
<dbReference type="OrthoDB" id="9813266at2"/>
<dbReference type="EMBL" id="LWDV01000009">
    <property type="protein sequence ID" value="OCL26535.1"/>
    <property type="molecule type" value="Genomic_DNA"/>
</dbReference>
<dbReference type="InterPro" id="IPR017969">
    <property type="entry name" value="Heavy-metal-associated_CS"/>
</dbReference>
<gene>
    <name evidence="23" type="ORF">U472_11125</name>
</gene>
<name>A0A1C0A8G5_9FIRM</name>
<comment type="similarity">
    <text evidence="2 21">Belongs to the cation transport ATPase (P-type) (TC 3.A.3) family. Type IB subfamily.</text>
</comment>
<keyword evidence="12" id="KW-0460">Magnesium</keyword>
<keyword evidence="7 21" id="KW-0479">Metal-binding</keyword>
<dbReference type="SUPFAM" id="SSF81653">
    <property type="entry name" value="Calcium ATPase, transduction domain A"/>
    <property type="match status" value="1"/>
</dbReference>
<dbReference type="InterPro" id="IPR027256">
    <property type="entry name" value="P-typ_ATPase_IB"/>
</dbReference>
<dbReference type="GO" id="GO:0005507">
    <property type="term" value="F:copper ion binding"/>
    <property type="evidence" value="ECO:0007669"/>
    <property type="project" value="InterPro"/>
</dbReference>
<evidence type="ECO:0000256" key="18">
    <source>
        <dbReference type="ARBA" id="ARBA00029719"/>
    </source>
</evidence>
<dbReference type="CDD" id="cd02094">
    <property type="entry name" value="P-type_ATPase_Cu-like"/>
    <property type="match status" value="1"/>
</dbReference>
<feature type="transmembrane region" description="Helical" evidence="21">
    <location>
        <begin position="206"/>
        <end position="224"/>
    </location>
</feature>
<dbReference type="PANTHER" id="PTHR43520">
    <property type="entry name" value="ATP7, ISOFORM B"/>
    <property type="match status" value="1"/>
</dbReference>
<keyword evidence="10" id="KW-0187">Copper transport</keyword>
<feature type="domain" description="HMA" evidence="22">
    <location>
        <begin position="8"/>
        <end position="74"/>
    </location>
</feature>
<evidence type="ECO:0000256" key="7">
    <source>
        <dbReference type="ARBA" id="ARBA00022723"/>
    </source>
</evidence>
<dbReference type="FunFam" id="3.40.50.1000:FF:000031">
    <property type="entry name" value="Probable copper-transporting ATPase HMA5"/>
    <property type="match status" value="1"/>
</dbReference>
<dbReference type="NCBIfam" id="TIGR00003">
    <property type="entry name" value="copper ion binding protein"/>
    <property type="match status" value="3"/>
</dbReference>
<evidence type="ECO:0000256" key="10">
    <source>
        <dbReference type="ARBA" id="ARBA00022796"/>
    </source>
</evidence>
<dbReference type="InterPro" id="IPR006121">
    <property type="entry name" value="HMA_dom"/>
</dbReference>
<evidence type="ECO:0000256" key="15">
    <source>
        <dbReference type="ARBA" id="ARBA00023008"/>
    </source>
</evidence>
<dbReference type="InterPro" id="IPR044492">
    <property type="entry name" value="P_typ_ATPase_HD_dom"/>
</dbReference>
<evidence type="ECO:0000256" key="1">
    <source>
        <dbReference type="ARBA" id="ARBA00004651"/>
    </source>
</evidence>
<dbReference type="AlphaFoldDB" id="A0A1C0A8G5"/>
<dbReference type="InterPro" id="IPR008250">
    <property type="entry name" value="ATPase_P-typ_transduc_dom_A_sf"/>
</dbReference>
<evidence type="ECO:0000313" key="24">
    <source>
        <dbReference type="Proteomes" id="UP000093514"/>
    </source>
</evidence>
<dbReference type="SUPFAM" id="SSF56784">
    <property type="entry name" value="HAD-like"/>
    <property type="match status" value="1"/>
</dbReference>
<keyword evidence="5" id="KW-0813">Transport</keyword>
<evidence type="ECO:0000256" key="20">
    <source>
        <dbReference type="ARBA" id="ARBA00049289"/>
    </source>
</evidence>
<feature type="domain" description="HMA" evidence="22">
    <location>
        <begin position="80"/>
        <end position="146"/>
    </location>
</feature>
<dbReference type="GO" id="GO:0016887">
    <property type="term" value="F:ATP hydrolysis activity"/>
    <property type="evidence" value="ECO:0007669"/>
    <property type="project" value="InterPro"/>
</dbReference>
<accession>A0A1C0A8G5</accession>
<dbReference type="CDD" id="cd00371">
    <property type="entry name" value="HMA"/>
    <property type="match status" value="3"/>
</dbReference>
<keyword evidence="16" id="KW-0406">Ion transport</keyword>
<dbReference type="PROSITE" id="PS50846">
    <property type="entry name" value="HMA_2"/>
    <property type="match status" value="3"/>
</dbReference>
<dbReference type="InterPro" id="IPR036412">
    <property type="entry name" value="HAD-like_sf"/>
</dbReference>
<evidence type="ECO:0000256" key="8">
    <source>
        <dbReference type="ARBA" id="ARBA00022737"/>
    </source>
</evidence>
<dbReference type="InterPro" id="IPR023214">
    <property type="entry name" value="HAD_sf"/>
</dbReference>
<feature type="transmembrane region" description="Helical" evidence="21">
    <location>
        <begin position="426"/>
        <end position="447"/>
    </location>
</feature>
<dbReference type="InterPro" id="IPR036163">
    <property type="entry name" value="HMA_dom_sf"/>
</dbReference>
<comment type="catalytic activity">
    <reaction evidence="20">
        <text>Cu(+)(in) + ATP + H2O = Cu(+)(out) + ADP + phosphate + H(+)</text>
        <dbReference type="Rhea" id="RHEA:25792"/>
        <dbReference type="ChEBI" id="CHEBI:15377"/>
        <dbReference type="ChEBI" id="CHEBI:15378"/>
        <dbReference type="ChEBI" id="CHEBI:30616"/>
        <dbReference type="ChEBI" id="CHEBI:43474"/>
        <dbReference type="ChEBI" id="CHEBI:49552"/>
        <dbReference type="ChEBI" id="CHEBI:456216"/>
        <dbReference type="EC" id="7.2.2.8"/>
    </reaction>
</comment>
<dbReference type="Gene3D" id="2.70.150.10">
    <property type="entry name" value="Calcium-transporting ATPase, cytoplasmic transduction domain A"/>
    <property type="match status" value="1"/>
</dbReference>
<dbReference type="SUPFAM" id="SSF55008">
    <property type="entry name" value="HMA, heavy metal-associated domain"/>
    <property type="match status" value="3"/>
</dbReference>
<evidence type="ECO:0000256" key="11">
    <source>
        <dbReference type="ARBA" id="ARBA00022840"/>
    </source>
</evidence>
<dbReference type="InterPro" id="IPR006122">
    <property type="entry name" value="HMA_Cu_ion-bd"/>
</dbReference>
<keyword evidence="9 21" id="KW-0547">Nucleotide-binding</keyword>
<feature type="transmembrane region" description="Helical" evidence="21">
    <location>
        <begin position="767"/>
        <end position="789"/>
    </location>
</feature>
<dbReference type="Pfam" id="PF00403">
    <property type="entry name" value="HMA"/>
    <property type="match status" value="3"/>
</dbReference>
<dbReference type="GO" id="GO:0043682">
    <property type="term" value="F:P-type divalent copper transporter activity"/>
    <property type="evidence" value="ECO:0007669"/>
    <property type="project" value="TreeGrafter"/>
</dbReference>
<feature type="transmembrane region" description="Helical" evidence="21">
    <location>
        <begin position="795"/>
        <end position="814"/>
    </location>
</feature>
<dbReference type="NCBIfam" id="TIGR01525">
    <property type="entry name" value="ATPase-IB_hvy"/>
    <property type="match status" value="1"/>
</dbReference>
<reference evidence="24" key="1">
    <citation type="submission" date="2016-07" db="EMBL/GenBank/DDBJ databases">
        <authorList>
            <person name="Florea S."/>
            <person name="Webb J.S."/>
            <person name="Jaromczyk J."/>
            <person name="Schardl C.L."/>
        </authorList>
    </citation>
    <scope>NUCLEOTIDE SEQUENCE [LARGE SCALE GENOMIC DNA]</scope>
    <source>
        <strain evidence="24">Z6</strain>
    </source>
</reference>
<dbReference type="InterPro" id="IPR001757">
    <property type="entry name" value="P_typ_ATPase"/>
</dbReference>
<dbReference type="SFLD" id="SFLDF00027">
    <property type="entry name" value="p-type_atpase"/>
    <property type="match status" value="1"/>
</dbReference>
<feature type="transmembrane region" description="Helical" evidence="21">
    <location>
        <begin position="168"/>
        <end position="186"/>
    </location>
</feature>
<dbReference type="Pfam" id="PF00122">
    <property type="entry name" value="E1-E2_ATPase"/>
    <property type="match status" value="1"/>
</dbReference>
<feature type="transmembrane region" description="Helical" evidence="21">
    <location>
        <begin position="244"/>
        <end position="264"/>
    </location>
</feature>
<evidence type="ECO:0000256" key="12">
    <source>
        <dbReference type="ARBA" id="ARBA00022842"/>
    </source>
</evidence>
<sequence length="913" mass="97322">MSEAKVVQRETIKVTGMSCASCSAAVEKNVSKVAGVKEANVNFATEKLNVVFDDSTATLEDIKAAVKDAGYGVDDEIELREINIPIGGMTCASCAAAVEREIKKLEGIEEVNVNFATEKALVKYNSHDTRISEIKNAIIKAGYEPLEIEAGERVDVDKERKNKEIETLWKKFIVASIFSIPLLYIAMGHMLGLPLLEFLEPSVHPLNFALVQLILTIPVMLAGYKFYTVGFKSLFRGHPNMDSLIAIGTLAAILYGIYAVFRISIGDTSYAMSLYFESAGVIIALILLGKYLEAVSKGKTSEAIKKLMDLQAKTATVIHDGEEMTIPIEEVEVGDIILVKPGEKIPVDGTIVEGHTAVDESMLTGESIPVEKKVGDKVIGAGLNKNGTIKFKATKVGKDTALAQIIKLVEEAQGSKAPIAKMADIISGYFVPVVIGIAILSGLAWYLAGTGAVFSLTIFISVLVIACPCALGLATPTAIMVGTGKGAENGVLIKGGTPLETTHKIETIVFDKTGTITEGRPKVTDLVTVNDYSKEELLALAGSAEKGSEHPLGEAIVKGAQEAGVEFKKLDNFIAIPGHGIEVEIDDKFILLGNKKLMDDKGIKVTLQEDSDRLANEGKTPMFIAINGELAGIIAVADTVKASSAAAVKTLHQMGIKVAMITGDNQRTANAIAKEVGIDIVRAEVLPEDKAAEVKKLQDSSKKVAMVGDGINDAPALAQADVGIAIGSGTDVAMESADIVLMKDDIMDVVTAIQLSKATIRNIKQNLFWAFAYNTAGIPIAAGLLHLFGGPLLNPMIAAAAMSMSSVSVLTNALRLKNFKPQNKVDTVKDNKNMENNNFKEEKSMKKIIRIEGMSCGHCSGRVQKELEAMAEVKAADVSADENRAIVELSSDVDDAKLTAAVEEAGYQVVGIE</sequence>
<keyword evidence="11 21" id="KW-0067">ATP-binding</keyword>
<dbReference type="GO" id="GO:0005886">
    <property type="term" value="C:plasma membrane"/>
    <property type="evidence" value="ECO:0007669"/>
    <property type="project" value="UniProtKB-SubCell"/>
</dbReference>
<dbReference type="SFLD" id="SFLDS00003">
    <property type="entry name" value="Haloacid_Dehalogenase"/>
    <property type="match status" value="1"/>
</dbReference>
<evidence type="ECO:0000259" key="22">
    <source>
        <dbReference type="PROSITE" id="PS50846"/>
    </source>
</evidence>
<keyword evidence="21" id="KW-1003">Cell membrane</keyword>
<feature type="transmembrane region" description="Helical" evidence="21">
    <location>
        <begin position="270"/>
        <end position="289"/>
    </location>
</feature>
<evidence type="ECO:0000256" key="6">
    <source>
        <dbReference type="ARBA" id="ARBA00022692"/>
    </source>
</evidence>
<keyword evidence="14 21" id="KW-1133">Transmembrane helix</keyword>
<dbReference type="SFLD" id="SFLDG00002">
    <property type="entry name" value="C1.7:_P-type_atpase_like"/>
    <property type="match status" value="1"/>
</dbReference>